<name>A0ABR3ET66_9AGAR</name>
<dbReference type="PANTHER" id="PTHR33096:SF1">
    <property type="entry name" value="CXC1-LIKE CYSTEINE CLUSTER ASSOCIATED WITH KDZ TRANSPOSASES DOMAIN-CONTAINING PROTEIN"/>
    <property type="match status" value="1"/>
</dbReference>
<dbReference type="Proteomes" id="UP001465976">
    <property type="component" value="Unassembled WGS sequence"/>
</dbReference>
<dbReference type="PANTHER" id="PTHR33096">
    <property type="entry name" value="CXC2 DOMAIN-CONTAINING PROTEIN"/>
    <property type="match status" value="1"/>
</dbReference>
<sequence>MSKRKRGGGLSNNVNFLTAVDDDTYIEESKSHTAPEERWSEAQARWRISVISYQQADLFDSSGHGTTFMNVSPHDPNATDDDDWDDTFFPLPGEEGAINSNAGGELSHQTFLNSLLEQPQARADMRTRHDRTEKQTESWKEQMPRLVDRYLAYQQHGCRNSSDDSIFEGKVWSIPSIDFTEYIVMDNLRHIRGTQSINESLVYHGLLGGSPDQPNIAFPFDFLETFRQIHRVCPRFTLNGLSRVLTNTHRRFPNPTLEDQLRVAYDTYLAIQRVVQSRVDVVLNRDPRKHFIDNVCPPCLGHLEGEDALDPAMLISMDGNASLKMVDSEKKFGTARLDTRQLIHPRWLDAEFVDRYKDEVTNARKAAPAPTKCDEDNSPCEVPEIDDDENTELDEHEFAGLADLIDDTCVERWKAAGPDTNKRMYSFFKISGVFLSVCRHGHVLVICDMRRSGELMKYPLANVKVLLDRYRKDLGLAYDIMCAFYKTLLRSAKLRDQVLAFRLRGVVPAFHGHAHNHKCQVSWHPMYVNGAGIEDFEECERTFSESNKLAASTRLATEFHRHQSILEHFEFHDQDKHISSGNFIYQNYRDALGRLAADEPLFNELCEKWNVSVEDCERFLQDEREHFTKDFVEPPDVSARLDYVEMLQSVDKQKRLYEEAHIKHRNGQNSRKLTRKQVDALQSTARAALLRFRAAEEDLTTYEEDNQHFRQWKPTDADYRRALERLERLVVQRLLELTKLNMSGVGYRQREKISQALRARAKAIQNAFNTYNNAALAMDPPRPILDWKSILDMVVLADFDLLKNTHLDLSSVPWVQPHHRECMRLYFRIRRAREEIKRLNVEIPRLLTAMLDDHADHCHAIARAEERGDYKLAAEIFRRRRDMNEINGHIAIRLVQTSELKGFSGTLVPGQRKGRDPSITASAPLAPWAPLVLGLTRPDESPPTIHLNLSEVLPVNNGDSSGSDQLLDYFEDMFTSKTSLRKP</sequence>
<accession>A0ABR3ET66</accession>
<proteinExistence type="predicted"/>
<evidence type="ECO:0000313" key="1">
    <source>
        <dbReference type="EMBL" id="KAL0566107.1"/>
    </source>
</evidence>
<organism evidence="1 2">
    <name type="scientific">Marasmius crinis-equi</name>
    <dbReference type="NCBI Taxonomy" id="585013"/>
    <lineage>
        <taxon>Eukaryota</taxon>
        <taxon>Fungi</taxon>
        <taxon>Dikarya</taxon>
        <taxon>Basidiomycota</taxon>
        <taxon>Agaricomycotina</taxon>
        <taxon>Agaricomycetes</taxon>
        <taxon>Agaricomycetidae</taxon>
        <taxon>Agaricales</taxon>
        <taxon>Marasmiineae</taxon>
        <taxon>Marasmiaceae</taxon>
        <taxon>Marasmius</taxon>
    </lineage>
</organism>
<gene>
    <name evidence="1" type="ORF">V5O48_015913</name>
</gene>
<keyword evidence="2" id="KW-1185">Reference proteome</keyword>
<reference evidence="1 2" key="1">
    <citation type="submission" date="2024-02" db="EMBL/GenBank/DDBJ databases">
        <title>A draft genome for the cacao thread blight pathogen Marasmius crinis-equi.</title>
        <authorList>
            <person name="Cohen S.P."/>
            <person name="Baruah I.K."/>
            <person name="Amoako-Attah I."/>
            <person name="Bukari Y."/>
            <person name="Meinhardt L.W."/>
            <person name="Bailey B.A."/>
        </authorList>
    </citation>
    <scope>NUCLEOTIDE SEQUENCE [LARGE SCALE GENOMIC DNA]</scope>
    <source>
        <strain evidence="1 2">GH-76</strain>
    </source>
</reference>
<dbReference type="InterPro" id="IPR040521">
    <property type="entry name" value="KDZ"/>
</dbReference>
<protein>
    <recommendedName>
        <fullName evidence="3">CxC1-like cysteine cluster associated with KDZ transposases domain-containing protein</fullName>
    </recommendedName>
</protein>
<comment type="caution">
    <text evidence="1">The sequence shown here is derived from an EMBL/GenBank/DDBJ whole genome shotgun (WGS) entry which is preliminary data.</text>
</comment>
<evidence type="ECO:0008006" key="3">
    <source>
        <dbReference type="Google" id="ProtNLM"/>
    </source>
</evidence>
<evidence type="ECO:0000313" key="2">
    <source>
        <dbReference type="Proteomes" id="UP001465976"/>
    </source>
</evidence>
<dbReference type="Pfam" id="PF18758">
    <property type="entry name" value="KDZ"/>
    <property type="match status" value="1"/>
</dbReference>
<dbReference type="EMBL" id="JBAHYK010002008">
    <property type="protein sequence ID" value="KAL0566107.1"/>
    <property type="molecule type" value="Genomic_DNA"/>
</dbReference>